<dbReference type="PROSITE" id="PS51677">
    <property type="entry name" value="NODB"/>
    <property type="match status" value="1"/>
</dbReference>
<keyword evidence="3" id="KW-1185">Reference proteome</keyword>
<evidence type="ECO:0000313" key="3">
    <source>
        <dbReference type="Proteomes" id="UP001238163"/>
    </source>
</evidence>
<dbReference type="RefSeq" id="WP_307260228.1">
    <property type="nucleotide sequence ID" value="NZ_JAUSVL010000001.1"/>
</dbReference>
<accession>A0AAE4AM18</accession>
<dbReference type="AlphaFoldDB" id="A0AAE4AM18"/>
<dbReference type="SUPFAM" id="SSF88713">
    <property type="entry name" value="Glycoside hydrolase/deacetylase"/>
    <property type="match status" value="1"/>
</dbReference>
<feature type="domain" description="NodB homology" evidence="1">
    <location>
        <begin position="14"/>
        <end position="292"/>
    </location>
</feature>
<dbReference type="PANTHER" id="PTHR47561">
    <property type="entry name" value="POLYSACCHARIDE DEACETYLASE FAMILY PROTEIN (AFU_ORTHOLOGUE AFUA_6G05030)"/>
    <property type="match status" value="1"/>
</dbReference>
<proteinExistence type="predicted"/>
<gene>
    <name evidence="2" type="ORF">J3R75_001001</name>
</gene>
<dbReference type="GO" id="GO:0016810">
    <property type="term" value="F:hydrolase activity, acting on carbon-nitrogen (but not peptide) bonds"/>
    <property type="evidence" value="ECO:0007669"/>
    <property type="project" value="InterPro"/>
</dbReference>
<dbReference type="GO" id="GO:0005975">
    <property type="term" value="P:carbohydrate metabolic process"/>
    <property type="evidence" value="ECO:0007669"/>
    <property type="project" value="InterPro"/>
</dbReference>
<dbReference type="PANTHER" id="PTHR47561:SF1">
    <property type="entry name" value="POLYSACCHARIDE DEACETYLASE FAMILY PROTEIN (AFU_ORTHOLOGUE AFUA_6G05030)"/>
    <property type="match status" value="1"/>
</dbReference>
<sequence>MNNIKVVIGIDTETDIGSWTPWYEGLVNGTPIVLDLFRKHQVTGTFYFTGDAARKNPGTVQAVKAAGHEIGCHTLFHETIGDALFDIPGMMPILPEEVPLRLKLATEWVEEVAGVRPLSFRCPRLFGSTAVVNALDALGYRTDASYPMYFYRERLTPYHPAADDWTKEGSLRLVELPNFADMAMESQDKFGRDRDQWPLFRTAGADELMRHIDSYVEFCTHRKVEPFLCFYFHPWEFWPMRQGLIHYGEGSVLPDPFLIENCGPYAVAQFDLLLSRLKAAGAVFHQAKDITA</sequence>
<reference evidence="2" key="1">
    <citation type="submission" date="2023-07" db="EMBL/GenBank/DDBJ databases">
        <title>Genomic Encyclopedia of Type Strains, Phase IV (KMG-IV): sequencing the most valuable type-strain genomes for metagenomic binning, comparative biology and taxonomic classification.</title>
        <authorList>
            <person name="Goeker M."/>
        </authorList>
    </citation>
    <scope>NUCLEOTIDE SEQUENCE</scope>
    <source>
        <strain evidence="2">DSM 24202</strain>
    </source>
</reference>
<evidence type="ECO:0000259" key="1">
    <source>
        <dbReference type="PROSITE" id="PS51677"/>
    </source>
</evidence>
<dbReference type="InterPro" id="IPR011330">
    <property type="entry name" value="Glyco_hydro/deAcase_b/a-brl"/>
</dbReference>
<name>A0AAE4AM18_9BACT</name>
<dbReference type="Pfam" id="PF01522">
    <property type="entry name" value="Polysacc_deac_1"/>
    <property type="match status" value="1"/>
</dbReference>
<dbReference type="EMBL" id="JAUSVL010000001">
    <property type="protein sequence ID" value="MDQ0288894.1"/>
    <property type="molecule type" value="Genomic_DNA"/>
</dbReference>
<evidence type="ECO:0000313" key="2">
    <source>
        <dbReference type="EMBL" id="MDQ0288894.1"/>
    </source>
</evidence>
<dbReference type="Proteomes" id="UP001238163">
    <property type="component" value="Unassembled WGS sequence"/>
</dbReference>
<dbReference type="InterPro" id="IPR002509">
    <property type="entry name" value="NODB_dom"/>
</dbReference>
<dbReference type="Gene3D" id="3.20.20.370">
    <property type="entry name" value="Glycoside hydrolase/deacetylase"/>
    <property type="match status" value="1"/>
</dbReference>
<comment type="caution">
    <text evidence="2">The sequence shown here is derived from an EMBL/GenBank/DDBJ whole genome shotgun (WGS) entry which is preliminary data.</text>
</comment>
<organism evidence="2 3">
    <name type="scientific">Oligosphaera ethanolica</name>
    <dbReference type="NCBI Taxonomy" id="760260"/>
    <lineage>
        <taxon>Bacteria</taxon>
        <taxon>Pseudomonadati</taxon>
        <taxon>Lentisphaerota</taxon>
        <taxon>Oligosphaeria</taxon>
        <taxon>Oligosphaerales</taxon>
        <taxon>Oligosphaeraceae</taxon>
        <taxon>Oligosphaera</taxon>
    </lineage>
</organism>
<protein>
    <recommendedName>
        <fullName evidence="1">NodB homology domain-containing protein</fullName>
    </recommendedName>
</protein>